<sequence length="626" mass="73117">MSINKHIEEYLEYYVSMMSPPNYAVLLRGSWGSGKSFFIKSFMNKDSTRKYLYVSLYGISSFEDIETAFFKQLNPRFASEGMQFAGAFLKGIFKSTFKFDLNILGDSKNDGSVSATLPDIKIFESFKKSTDHILIFDDLERCSLPLSNVMGYINQLVENDNLKAIIVANEEEILKQKNLFAESNVDKKNYVDNASNDYSLIKEKLIGKTFTVDVDLDSSIEQFMNNINNSDAKKILADNLSTIKNLFVTSQYNNLRHLKQAFLDFERFLSFIPSNFLKKKDLVSRLIEIFFAITFELKKGVFKEKNILDIFNIATYIKSANPSYTQEVSKKYGIFDRFFNPIDAQIWYNYFLNNTIDINAIEESIHNSVYYLSENTPDWKKLRNYWSLEGVEFEKLYTKVYEDLSKANVMDKYVLLHIVDMFLFFSKNNIILESQDDIKHLALSSIQKMKNKGLLTFEQNNSLTIDRSLGTDYLDSENDNFKVIYFSLKEEIGSTRIDAYNEIANQLLNLLEKSVEDFENFLLINSLGVSRFHETPILKYIDIDKFNNVFWELSSMAQRHVGNTFSKRYIHEDFNIKLKDELEWLKEIYRLIKEKNDQSNNRLKKYLIEDGFLNYLNTAIQILNSE</sequence>
<dbReference type="InterPro" id="IPR027417">
    <property type="entry name" value="P-loop_NTPase"/>
</dbReference>
<dbReference type="Gene3D" id="3.40.50.300">
    <property type="entry name" value="P-loop containing nucleotide triphosphate hydrolases"/>
    <property type="match status" value="1"/>
</dbReference>
<gene>
    <name evidence="2" type="ORF">FH603_5508</name>
</gene>
<accession>A0ABR6WEM4</accession>
<dbReference type="EMBL" id="VFIA01000069">
    <property type="protein sequence ID" value="MBC3794976.1"/>
    <property type="molecule type" value="Genomic_DNA"/>
</dbReference>
<reference evidence="2 3" key="1">
    <citation type="submission" date="2019-06" db="EMBL/GenBank/DDBJ databases">
        <title>Spirosoma utsteinense sp. nov. isolated from Antarctic ice-free soils.</title>
        <authorList>
            <person name="Tahon G."/>
        </authorList>
    </citation>
    <scope>NUCLEOTIDE SEQUENCE [LARGE SCALE GENOMIC DNA]</scope>
    <source>
        <strain evidence="2 3">LMG 31447</strain>
    </source>
</reference>
<dbReference type="Pfam" id="PF07693">
    <property type="entry name" value="KAP_NTPase"/>
    <property type="match status" value="1"/>
</dbReference>
<dbReference type="InterPro" id="IPR011646">
    <property type="entry name" value="KAP_P-loop"/>
</dbReference>
<proteinExistence type="predicted"/>
<evidence type="ECO:0000313" key="3">
    <source>
        <dbReference type="Proteomes" id="UP000700732"/>
    </source>
</evidence>
<feature type="domain" description="KAP NTPase" evidence="1">
    <location>
        <begin position="7"/>
        <end position="268"/>
    </location>
</feature>
<protein>
    <recommendedName>
        <fullName evidence="1">KAP NTPase domain-containing protein</fullName>
    </recommendedName>
</protein>
<dbReference type="Proteomes" id="UP000700732">
    <property type="component" value="Unassembled WGS sequence"/>
</dbReference>
<dbReference type="SUPFAM" id="SSF52540">
    <property type="entry name" value="P-loop containing nucleoside triphosphate hydrolases"/>
    <property type="match status" value="1"/>
</dbReference>
<name>A0ABR6WEM4_9BACT</name>
<evidence type="ECO:0000259" key="1">
    <source>
        <dbReference type="Pfam" id="PF07693"/>
    </source>
</evidence>
<comment type="caution">
    <text evidence="2">The sequence shown here is derived from an EMBL/GenBank/DDBJ whole genome shotgun (WGS) entry which is preliminary data.</text>
</comment>
<dbReference type="RefSeq" id="WP_186742015.1">
    <property type="nucleotide sequence ID" value="NZ_VFIA01000069.1"/>
</dbReference>
<evidence type="ECO:0000313" key="2">
    <source>
        <dbReference type="EMBL" id="MBC3794976.1"/>
    </source>
</evidence>
<keyword evidence="3" id="KW-1185">Reference proteome</keyword>
<organism evidence="2 3">
    <name type="scientific">Spirosoma utsteinense</name>
    <dbReference type="NCBI Taxonomy" id="2585773"/>
    <lineage>
        <taxon>Bacteria</taxon>
        <taxon>Pseudomonadati</taxon>
        <taxon>Bacteroidota</taxon>
        <taxon>Cytophagia</taxon>
        <taxon>Cytophagales</taxon>
        <taxon>Cytophagaceae</taxon>
        <taxon>Spirosoma</taxon>
    </lineage>
</organism>